<dbReference type="InterPro" id="IPR013922">
    <property type="entry name" value="Cyclin_PHO80-like"/>
</dbReference>
<dbReference type="SUPFAM" id="SSF47954">
    <property type="entry name" value="Cyclin-like"/>
    <property type="match status" value="1"/>
</dbReference>
<keyword evidence="4" id="KW-1185">Reference proteome</keyword>
<dbReference type="AlphaFoldDB" id="A0A7E4ZUL8"/>
<dbReference type="CDD" id="cd20557">
    <property type="entry name" value="CYCLIN_ScPCL1-like"/>
    <property type="match status" value="1"/>
</dbReference>
<protein>
    <recommendedName>
        <fullName evidence="2">Protein CNPPD1</fullName>
    </recommendedName>
</protein>
<dbReference type="GO" id="GO:0019901">
    <property type="term" value="F:protein kinase binding"/>
    <property type="evidence" value="ECO:0007669"/>
    <property type="project" value="InterPro"/>
</dbReference>
<reference evidence="4" key="1">
    <citation type="journal article" date="2013" name="Genetics">
        <title>The draft genome and transcriptome of Panagrellus redivivus are shaped by the harsh demands of a free-living lifestyle.</title>
        <authorList>
            <person name="Srinivasan J."/>
            <person name="Dillman A.R."/>
            <person name="Macchietto M.G."/>
            <person name="Heikkinen L."/>
            <person name="Lakso M."/>
            <person name="Fracchia K.M."/>
            <person name="Antoshechkin I."/>
            <person name="Mortazavi A."/>
            <person name="Wong G."/>
            <person name="Sternberg P.W."/>
        </authorList>
    </citation>
    <scope>NUCLEOTIDE SEQUENCE [LARGE SCALE GENOMIC DNA]</scope>
    <source>
        <strain evidence="4">MT8872</strain>
    </source>
</reference>
<evidence type="ECO:0000259" key="3">
    <source>
        <dbReference type="Pfam" id="PF00134"/>
    </source>
</evidence>
<dbReference type="Pfam" id="PF00134">
    <property type="entry name" value="Cyclin_N"/>
    <property type="match status" value="1"/>
</dbReference>
<organism evidence="4 5">
    <name type="scientific">Panagrellus redivivus</name>
    <name type="common">Microworm</name>
    <dbReference type="NCBI Taxonomy" id="6233"/>
    <lineage>
        <taxon>Eukaryota</taxon>
        <taxon>Metazoa</taxon>
        <taxon>Ecdysozoa</taxon>
        <taxon>Nematoda</taxon>
        <taxon>Chromadorea</taxon>
        <taxon>Rhabditida</taxon>
        <taxon>Tylenchina</taxon>
        <taxon>Panagrolaimomorpha</taxon>
        <taxon>Panagrolaimoidea</taxon>
        <taxon>Panagrolaimidae</taxon>
        <taxon>Panagrellus</taxon>
    </lineage>
</organism>
<evidence type="ECO:0000313" key="4">
    <source>
        <dbReference type="Proteomes" id="UP000492821"/>
    </source>
</evidence>
<dbReference type="PANTHER" id="PTHR15615:SF108">
    <property type="entry name" value="PROTEIN CNPPD1"/>
    <property type="match status" value="1"/>
</dbReference>
<evidence type="ECO:0000256" key="2">
    <source>
        <dbReference type="ARBA" id="ARBA00040808"/>
    </source>
</evidence>
<sequence>MDNLTVPLTEMVVDYFDRHNSFDRLDLAFAAKVARDCCVDPTTLIVAMIYVDRLRRSNTSDFTEMTPDDLYLGSLVLATKFLQDADVEEYVWNDEWATCASRTVKSVNALELELLGKLDWNLNVKEEEFRDAVEETELYIARSCLRRHKFLTYNDLTVLVRNWDKSWSEIKAFFKFTSAISATYVSAVCVGIALASIKSEVGVDSLPTTSGNGSCPVEAGIHAAFVRRLEREVDEHEKRFAASFASDEYIRSTEIEFEPKTVNESCKSQPLDLLAPFFQAIDLREPLNSLNSVQIKCC</sequence>
<dbReference type="GO" id="GO:0005634">
    <property type="term" value="C:nucleus"/>
    <property type="evidence" value="ECO:0007669"/>
    <property type="project" value="TreeGrafter"/>
</dbReference>
<reference evidence="5" key="2">
    <citation type="submission" date="2020-10" db="UniProtKB">
        <authorList>
            <consortium name="WormBaseParasite"/>
        </authorList>
    </citation>
    <scope>IDENTIFICATION</scope>
</reference>
<evidence type="ECO:0000256" key="1">
    <source>
        <dbReference type="ARBA" id="ARBA00038508"/>
    </source>
</evidence>
<evidence type="ECO:0000313" key="5">
    <source>
        <dbReference type="WBParaSite" id="Pan_g18266.t1"/>
    </source>
</evidence>
<dbReference type="Proteomes" id="UP000492821">
    <property type="component" value="Unassembled WGS sequence"/>
</dbReference>
<dbReference type="GO" id="GO:0016538">
    <property type="term" value="F:cyclin-dependent protein serine/threonine kinase regulator activity"/>
    <property type="evidence" value="ECO:0007669"/>
    <property type="project" value="TreeGrafter"/>
</dbReference>
<comment type="similarity">
    <text evidence="1">Belongs to the CNPPD1 family.</text>
</comment>
<dbReference type="WBParaSite" id="Pan_g18266.t1">
    <property type="protein sequence ID" value="Pan_g18266.t1"/>
    <property type="gene ID" value="Pan_g18266"/>
</dbReference>
<dbReference type="GO" id="GO:0000307">
    <property type="term" value="C:cyclin-dependent protein kinase holoenzyme complex"/>
    <property type="evidence" value="ECO:0007669"/>
    <property type="project" value="TreeGrafter"/>
</dbReference>
<feature type="domain" description="Cyclin N-terminal" evidence="3">
    <location>
        <begin position="31"/>
        <end position="123"/>
    </location>
</feature>
<dbReference type="Gene3D" id="1.10.472.10">
    <property type="entry name" value="Cyclin-like"/>
    <property type="match status" value="1"/>
</dbReference>
<accession>A0A7E4ZUL8</accession>
<dbReference type="InterPro" id="IPR036915">
    <property type="entry name" value="Cyclin-like_sf"/>
</dbReference>
<proteinExistence type="inferred from homology"/>
<dbReference type="InterPro" id="IPR006671">
    <property type="entry name" value="Cyclin_N"/>
</dbReference>
<dbReference type="PANTHER" id="PTHR15615">
    <property type="match status" value="1"/>
</dbReference>
<name>A0A7E4ZUL8_PANRE</name>